<dbReference type="PANTHER" id="PTHR43451">
    <property type="entry name" value="ACETYLTRANSFERASE (GNAT) FAMILY PROTEIN"/>
    <property type="match status" value="1"/>
</dbReference>
<dbReference type="SUPFAM" id="SSF55729">
    <property type="entry name" value="Acyl-CoA N-acyltransferases (Nat)"/>
    <property type="match status" value="1"/>
</dbReference>
<organism evidence="2 3">
    <name type="scientific">Kushneria avicenniae</name>
    <dbReference type="NCBI Taxonomy" id="402385"/>
    <lineage>
        <taxon>Bacteria</taxon>
        <taxon>Pseudomonadati</taxon>
        <taxon>Pseudomonadota</taxon>
        <taxon>Gammaproteobacteria</taxon>
        <taxon>Oceanospirillales</taxon>
        <taxon>Halomonadaceae</taxon>
        <taxon>Kushneria</taxon>
    </lineage>
</organism>
<dbReference type="PROSITE" id="PS51186">
    <property type="entry name" value="GNAT"/>
    <property type="match status" value="1"/>
</dbReference>
<dbReference type="PANTHER" id="PTHR43451:SF1">
    <property type="entry name" value="ACETYLTRANSFERASE"/>
    <property type="match status" value="1"/>
</dbReference>
<dbReference type="InterPro" id="IPR000182">
    <property type="entry name" value="GNAT_dom"/>
</dbReference>
<keyword evidence="2" id="KW-0808">Transferase</keyword>
<dbReference type="Pfam" id="PF13673">
    <property type="entry name" value="Acetyltransf_10"/>
    <property type="match status" value="1"/>
</dbReference>
<dbReference type="EMBL" id="FOLY01000004">
    <property type="protein sequence ID" value="SFC62341.1"/>
    <property type="molecule type" value="Genomic_DNA"/>
</dbReference>
<dbReference type="InterPro" id="IPR016181">
    <property type="entry name" value="Acyl_CoA_acyltransferase"/>
</dbReference>
<evidence type="ECO:0000313" key="2">
    <source>
        <dbReference type="EMBL" id="SFC62341.1"/>
    </source>
</evidence>
<sequence>MPDRLFVIRDYHAGDADTTLALFQRAVREVASRDYTPADIEAWAGHIDPGVWANSLERQFTWLAMLDDTPAGFASLNDHGHLDMLFVSPDHQRCGVASALLMTAEQAVRQRGMHQLTTEASLTARPFFEAQGFEVMKAQAIERRGQVLRNFWMEKRLDHTRSAL</sequence>
<dbReference type="OrthoDB" id="5355033at2"/>
<dbReference type="InterPro" id="IPR052564">
    <property type="entry name" value="N-acetyltrans/Recomb-assoc"/>
</dbReference>
<dbReference type="Proteomes" id="UP000199046">
    <property type="component" value="Unassembled WGS sequence"/>
</dbReference>
<protein>
    <submittedName>
        <fullName evidence="2">Acetyltransferase, GNAT family</fullName>
    </submittedName>
</protein>
<evidence type="ECO:0000259" key="1">
    <source>
        <dbReference type="PROSITE" id="PS51186"/>
    </source>
</evidence>
<accession>A0A1I1KNS7</accession>
<keyword evidence="3" id="KW-1185">Reference proteome</keyword>
<proteinExistence type="predicted"/>
<dbReference type="AlphaFoldDB" id="A0A1I1KNS7"/>
<dbReference type="RefSeq" id="WP_090133683.1">
    <property type="nucleotide sequence ID" value="NZ_FOLY01000004.1"/>
</dbReference>
<gene>
    <name evidence="2" type="ORF">SAMN05421848_2090</name>
</gene>
<dbReference type="GO" id="GO:0016747">
    <property type="term" value="F:acyltransferase activity, transferring groups other than amino-acyl groups"/>
    <property type="evidence" value="ECO:0007669"/>
    <property type="project" value="InterPro"/>
</dbReference>
<dbReference type="Gene3D" id="3.40.630.30">
    <property type="match status" value="1"/>
</dbReference>
<dbReference type="STRING" id="402385.SAMN05421848_2090"/>
<reference evidence="3" key="1">
    <citation type="submission" date="2016-10" db="EMBL/GenBank/DDBJ databases">
        <authorList>
            <person name="Varghese N."/>
            <person name="Submissions S."/>
        </authorList>
    </citation>
    <scope>NUCLEOTIDE SEQUENCE [LARGE SCALE GENOMIC DNA]</scope>
    <source>
        <strain evidence="3">DSM 23439</strain>
    </source>
</reference>
<evidence type="ECO:0000313" key="3">
    <source>
        <dbReference type="Proteomes" id="UP000199046"/>
    </source>
</evidence>
<dbReference type="CDD" id="cd04301">
    <property type="entry name" value="NAT_SF"/>
    <property type="match status" value="1"/>
</dbReference>
<name>A0A1I1KNS7_9GAMM</name>
<feature type="domain" description="N-acetyltransferase" evidence="1">
    <location>
        <begin position="6"/>
        <end position="158"/>
    </location>
</feature>